<dbReference type="RefSeq" id="WP_245878416.1">
    <property type="nucleotide sequence ID" value="NZ_FZOD01000018.1"/>
</dbReference>
<dbReference type="AlphaFoldDB" id="A0A239I1Q6"/>
<reference evidence="2 3" key="1">
    <citation type="submission" date="2017-06" db="EMBL/GenBank/DDBJ databases">
        <authorList>
            <person name="Kim H.J."/>
            <person name="Triplett B.A."/>
        </authorList>
    </citation>
    <scope>NUCLEOTIDE SEQUENCE [LARGE SCALE GENOMIC DNA]</scope>
    <source>
        <strain evidence="2 3">CGMCC 4.2132</strain>
    </source>
</reference>
<name>A0A239I1Q6_9ACTN</name>
<gene>
    <name evidence="2" type="ORF">SAMN05216276_101818</name>
</gene>
<keyword evidence="1" id="KW-1133">Transmembrane helix</keyword>
<feature type="transmembrane region" description="Helical" evidence="1">
    <location>
        <begin position="111"/>
        <end position="136"/>
    </location>
</feature>
<keyword evidence="1" id="KW-0472">Membrane</keyword>
<evidence type="ECO:0008006" key="4">
    <source>
        <dbReference type="Google" id="ProtNLM"/>
    </source>
</evidence>
<sequence length="150" mass="15412">MNPDDMIGRLSGPLSLRSRIGNVVALLGGLGGALFIGLLWATEPVLPGRTHLAFGALVALGLAWAGYGTWALTRRTPLFALDRVIAAWLAVTATGLLTAGTVAIAVARGTWVSAAGILVAVTLGAVALVILVRARAARAALLRRKRELGG</sequence>
<dbReference type="EMBL" id="FZOD01000018">
    <property type="protein sequence ID" value="SNS86294.1"/>
    <property type="molecule type" value="Genomic_DNA"/>
</dbReference>
<evidence type="ECO:0000256" key="1">
    <source>
        <dbReference type="SAM" id="Phobius"/>
    </source>
</evidence>
<keyword evidence="3" id="KW-1185">Reference proteome</keyword>
<protein>
    <recommendedName>
        <fullName evidence="4">Transmembrane transport protein</fullName>
    </recommendedName>
</protein>
<evidence type="ECO:0000313" key="3">
    <source>
        <dbReference type="Proteomes" id="UP000198282"/>
    </source>
</evidence>
<dbReference type="Proteomes" id="UP000198282">
    <property type="component" value="Unassembled WGS sequence"/>
</dbReference>
<evidence type="ECO:0000313" key="2">
    <source>
        <dbReference type="EMBL" id="SNS86294.1"/>
    </source>
</evidence>
<feature type="transmembrane region" description="Helical" evidence="1">
    <location>
        <begin position="20"/>
        <end position="40"/>
    </location>
</feature>
<organism evidence="2 3">
    <name type="scientific">Streptosporangium subroseum</name>
    <dbReference type="NCBI Taxonomy" id="106412"/>
    <lineage>
        <taxon>Bacteria</taxon>
        <taxon>Bacillati</taxon>
        <taxon>Actinomycetota</taxon>
        <taxon>Actinomycetes</taxon>
        <taxon>Streptosporangiales</taxon>
        <taxon>Streptosporangiaceae</taxon>
        <taxon>Streptosporangium</taxon>
    </lineage>
</organism>
<proteinExistence type="predicted"/>
<accession>A0A239I1Q6</accession>
<keyword evidence="1" id="KW-0812">Transmembrane</keyword>
<feature type="transmembrane region" description="Helical" evidence="1">
    <location>
        <begin position="52"/>
        <end position="72"/>
    </location>
</feature>
<feature type="transmembrane region" description="Helical" evidence="1">
    <location>
        <begin position="84"/>
        <end position="105"/>
    </location>
</feature>